<reference evidence="1" key="1">
    <citation type="submission" date="2019-08" db="EMBL/GenBank/DDBJ databases">
        <authorList>
            <person name="Kucharzyk K."/>
            <person name="Murdoch R.W."/>
            <person name="Higgins S."/>
            <person name="Loffler F."/>
        </authorList>
    </citation>
    <scope>NUCLEOTIDE SEQUENCE</scope>
</reference>
<dbReference type="EMBL" id="VSSQ01142407">
    <property type="protein sequence ID" value="MPN63262.1"/>
    <property type="molecule type" value="Genomic_DNA"/>
</dbReference>
<organism evidence="1">
    <name type="scientific">bioreactor metagenome</name>
    <dbReference type="NCBI Taxonomy" id="1076179"/>
    <lineage>
        <taxon>unclassified sequences</taxon>
        <taxon>metagenomes</taxon>
        <taxon>ecological metagenomes</taxon>
    </lineage>
</organism>
<evidence type="ECO:0008006" key="2">
    <source>
        <dbReference type="Google" id="ProtNLM"/>
    </source>
</evidence>
<gene>
    <name evidence="1" type="ORF">SDC9_211019</name>
</gene>
<dbReference type="InterPro" id="IPR027417">
    <property type="entry name" value="P-loop_NTPase"/>
</dbReference>
<dbReference type="AlphaFoldDB" id="A0A645JJ58"/>
<proteinExistence type="predicted"/>
<dbReference type="Gene3D" id="3.40.50.300">
    <property type="entry name" value="P-loop containing nucleotide triphosphate hydrolases"/>
    <property type="match status" value="1"/>
</dbReference>
<evidence type="ECO:0000313" key="1">
    <source>
        <dbReference type="EMBL" id="MPN63262.1"/>
    </source>
</evidence>
<name>A0A645JJ58_9ZZZZ</name>
<comment type="caution">
    <text evidence="1">The sequence shown here is derived from an EMBL/GenBank/DDBJ whole genome shotgun (WGS) entry which is preliminary data.</text>
</comment>
<protein>
    <recommendedName>
        <fullName evidence="2">Adenosylcobinamide kinase</fullName>
    </recommendedName>
</protein>
<dbReference type="GO" id="GO:0043752">
    <property type="term" value="F:adenosylcobinamide kinase activity"/>
    <property type="evidence" value="ECO:0007669"/>
    <property type="project" value="InterPro"/>
</dbReference>
<dbReference type="SUPFAM" id="SSF52540">
    <property type="entry name" value="P-loop containing nucleoside triphosphate hydrolases"/>
    <property type="match status" value="1"/>
</dbReference>
<dbReference type="InterPro" id="IPR003203">
    <property type="entry name" value="CobU/CobP"/>
</dbReference>
<dbReference type="Pfam" id="PF02283">
    <property type="entry name" value="CobU"/>
    <property type="match status" value="1"/>
</dbReference>
<dbReference type="GO" id="GO:0009236">
    <property type="term" value="P:cobalamin biosynthetic process"/>
    <property type="evidence" value="ECO:0007669"/>
    <property type="project" value="InterPro"/>
</dbReference>
<accession>A0A645JJ58</accession>
<sequence>MELIIGGAFQGKLRYAREKFNLKDEDILFYSEQNAEGKRAISGFHLLVRQWLKNGLEPLEETKKISVEIIISDEVGNGIVPMDKFERQWREECGRCCTLLAEKANTVTRVFCSIPTKIKG</sequence>
<dbReference type="GO" id="GO:0000166">
    <property type="term" value="F:nucleotide binding"/>
    <property type="evidence" value="ECO:0007669"/>
    <property type="project" value="InterPro"/>
</dbReference>